<evidence type="ECO:0000313" key="2">
    <source>
        <dbReference type="EMBL" id="OWA51523.1"/>
    </source>
</evidence>
<evidence type="ECO:0000259" key="1">
    <source>
        <dbReference type="Pfam" id="PF13649"/>
    </source>
</evidence>
<name>A0A9X6NE77_HYPEX</name>
<comment type="caution">
    <text evidence="2">The sequence shown here is derived from an EMBL/GenBank/DDBJ whole genome shotgun (WGS) entry which is preliminary data.</text>
</comment>
<feature type="domain" description="Methyltransferase" evidence="1">
    <location>
        <begin position="60"/>
        <end position="156"/>
    </location>
</feature>
<evidence type="ECO:0000313" key="3">
    <source>
        <dbReference type="Proteomes" id="UP000192578"/>
    </source>
</evidence>
<organism evidence="2 3">
    <name type="scientific">Hypsibius exemplaris</name>
    <name type="common">Freshwater tardigrade</name>
    <dbReference type="NCBI Taxonomy" id="2072580"/>
    <lineage>
        <taxon>Eukaryota</taxon>
        <taxon>Metazoa</taxon>
        <taxon>Ecdysozoa</taxon>
        <taxon>Tardigrada</taxon>
        <taxon>Eutardigrada</taxon>
        <taxon>Parachela</taxon>
        <taxon>Hypsibioidea</taxon>
        <taxon>Hypsibiidae</taxon>
        <taxon>Hypsibius</taxon>
    </lineage>
</organism>
<dbReference type="AlphaFoldDB" id="A0A9X6NE77"/>
<accession>A0A9X6NE77</accession>
<dbReference type="Pfam" id="PF13649">
    <property type="entry name" value="Methyltransf_25"/>
    <property type="match status" value="1"/>
</dbReference>
<dbReference type="Gene3D" id="3.40.50.150">
    <property type="entry name" value="Vaccinia Virus protein VP39"/>
    <property type="match status" value="1"/>
</dbReference>
<dbReference type="SUPFAM" id="SSF53335">
    <property type="entry name" value="S-adenosyl-L-methionine-dependent methyltransferases"/>
    <property type="match status" value="1"/>
</dbReference>
<gene>
    <name evidence="2" type="ORF">BV898_16002</name>
</gene>
<sequence length="253" mass="28081">MSTTNEPPSPIAIAQRMGEATTEGRLRPTLNGFGWEHLFLDDVAVQFIDAMKAVPGQANVVDLFVRSGYSTSRVLSETTALVTACDPSSDHLAILTNGLSDAQRSRLTTKACDALELEFEESSLDGVLALRWMHFLRPAEIRQMFSRYAKWLKPGGLLCVVALSPNVAIAKEKFLAIYEERVRNGEEWPGAMEAGTSCWLKPAICIDHGYLFDLAVLERECQKVGLEVLRRHYISHEHSLSVNTHVGLLAVKR</sequence>
<dbReference type="CDD" id="cd02440">
    <property type="entry name" value="AdoMet_MTases"/>
    <property type="match status" value="1"/>
</dbReference>
<protein>
    <recommendedName>
        <fullName evidence="1">Methyltransferase domain-containing protein</fullName>
    </recommendedName>
</protein>
<dbReference type="Proteomes" id="UP000192578">
    <property type="component" value="Unassembled WGS sequence"/>
</dbReference>
<reference evidence="3" key="1">
    <citation type="submission" date="2017-01" db="EMBL/GenBank/DDBJ databases">
        <title>Comparative genomics of anhydrobiosis in the tardigrade Hypsibius dujardini.</title>
        <authorList>
            <person name="Yoshida Y."/>
            <person name="Koutsovoulos G."/>
            <person name="Laetsch D."/>
            <person name="Stevens L."/>
            <person name="Kumar S."/>
            <person name="Horikawa D."/>
            <person name="Ishino K."/>
            <person name="Komine S."/>
            <person name="Tomita M."/>
            <person name="Blaxter M."/>
            <person name="Arakawa K."/>
        </authorList>
    </citation>
    <scope>NUCLEOTIDE SEQUENCE [LARGE SCALE GENOMIC DNA]</scope>
    <source>
        <strain evidence="3">Z151</strain>
    </source>
</reference>
<dbReference type="OrthoDB" id="540004at2759"/>
<keyword evidence="3" id="KW-1185">Reference proteome</keyword>
<proteinExistence type="predicted"/>
<dbReference type="EMBL" id="MTYJ01000230">
    <property type="protein sequence ID" value="OWA51523.1"/>
    <property type="molecule type" value="Genomic_DNA"/>
</dbReference>
<dbReference type="InterPro" id="IPR029063">
    <property type="entry name" value="SAM-dependent_MTases_sf"/>
</dbReference>
<dbReference type="InterPro" id="IPR041698">
    <property type="entry name" value="Methyltransf_25"/>
</dbReference>